<proteinExistence type="predicted"/>
<keyword evidence="2" id="KW-1185">Reference proteome</keyword>
<dbReference type="EMBL" id="LSRX01000339">
    <property type="protein sequence ID" value="OLQ00104.1"/>
    <property type="molecule type" value="Genomic_DNA"/>
</dbReference>
<name>A0A1Q9DY43_SYMMI</name>
<dbReference type="Proteomes" id="UP000186817">
    <property type="component" value="Unassembled WGS sequence"/>
</dbReference>
<reference evidence="1 2" key="1">
    <citation type="submission" date="2016-02" db="EMBL/GenBank/DDBJ databases">
        <title>Genome analysis of coral dinoflagellate symbionts highlights evolutionary adaptations to a symbiotic lifestyle.</title>
        <authorList>
            <person name="Aranda M."/>
            <person name="Li Y."/>
            <person name="Liew Y.J."/>
            <person name="Baumgarten S."/>
            <person name="Simakov O."/>
            <person name="Wilson M."/>
            <person name="Piel J."/>
            <person name="Ashoor H."/>
            <person name="Bougouffa S."/>
            <person name="Bajic V.B."/>
            <person name="Ryu T."/>
            <person name="Ravasi T."/>
            <person name="Bayer T."/>
            <person name="Micklem G."/>
            <person name="Kim H."/>
            <person name="Bhak J."/>
            <person name="Lajeunesse T.C."/>
            <person name="Voolstra C.R."/>
        </authorList>
    </citation>
    <scope>NUCLEOTIDE SEQUENCE [LARGE SCALE GENOMIC DNA]</scope>
    <source>
        <strain evidence="1 2">CCMP2467</strain>
    </source>
</reference>
<organism evidence="1 2">
    <name type="scientific">Symbiodinium microadriaticum</name>
    <name type="common">Dinoflagellate</name>
    <name type="synonym">Zooxanthella microadriatica</name>
    <dbReference type="NCBI Taxonomy" id="2951"/>
    <lineage>
        <taxon>Eukaryota</taxon>
        <taxon>Sar</taxon>
        <taxon>Alveolata</taxon>
        <taxon>Dinophyceae</taxon>
        <taxon>Suessiales</taxon>
        <taxon>Symbiodiniaceae</taxon>
        <taxon>Symbiodinium</taxon>
    </lineage>
</organism>
<comment type="caution">
    <text evidence="1">The sequence shown here is derived from an EMBL/GenBank/DDBJ whole genome shotgun (WGS) entry which is preliminary data.</text>
</comment>
<evidence type="ECO:0000313" key="1">
    <source>
        <dbReference type="EMBL" id="OLQ00104.1"/>
    </source>
</evidence>
<dbReference type="AlphaFoldDB" id="A0A1Q9DY43"/>
<gene>
    <name evidence="1" type="ORF">AK812_SmicGene17278</name>
</gene>
<protein>
    <submittedName>
        <fullName evidence="1">Uncharacterized protein</fullName>
    </submittedName>
</protein>
<accession>A0A1Q9DY43</accession>
<evidence type="ECO:0000313" key="2">
    <source>
        <dbReference type="Proteomes" id="UP000186817"/>
    </source>
</evidence>
<sequence length="141" mass="15517">MPGKCFALRSDMQACALDELALELKDPPLSSPTCAFSAEFNSGRPTAQRMGKVLRLVWENQLQRGTGSQDLRAVTDLLCNVLGWLLVQETFQAVETSERGSKVMKSWRRAHLSLAALLCSGTLNVAGAADVATQHRDWLER</sequence>